<dbReference type="InterPro" id="IPR050666">
    <property type="entry name" value="ESRP"/>
</dbReference>
<keyword evidence="2" id="KW-0507">mRNA processing</keyword>
<evidence type="ECO:0000256" key="6">
    <source>
        <dbReference type="PROSITE-ProRule" id="PRU00176"/>
    </source>
</evidence>
<dbReference type="InterPro" id="IPR035979">
    <property type="entry name" value="RBD_domain_sf"/>
</dbReference>
<dbReference type="Proteomes" id="UP000069940">
    <property type="component" value="Unassembled WGS sequence"/>
</dbReference>
<dbReference type="PANTHER" id="PTHR13976">
    <property type="entry name" value="HETEROGENEOUS NUCLEAR RIBONUCLEOPROTEIN-RELATED"/>
    <property type="match status" value="1"/>
</dbReference>
<dbReference type="GeneID" id="109416894"/>
<dbReference type="SUPFAM" id="SSF54928">
    <property type="entry name" value="RNA-binding domain, RBD"/>
    <property type="match status" value="3"/>
</dbReference>
<evidence type="ECO:0000256" key="2">
    <source>
        <dbReference type="ARBA" id="ARBA00022664"/>
    </source>
</evidence>
<dbReference type="Gene3D" id="3.30.70.330">
    <property type="match status" value="3"/>
</dbReference>
<keyword evidence="4 6" id="KW-0694">RNA-binding</keyword>
<dbReference type="RefSeq" id="XP_062711411.1">
    <property type="nucleotide sequence ID" value="XM_062855427.1"/>
</dbReference>
<evidence type="ECO:0000256" key="7">
    <source>
        <dbReference type="SAM" id="MobiDB-lite"/>
    </source>
</evidence>
<sequence length="939" mass="100863">MLVPGHVVSLYVATCGYNGAALGSDEKEIVLLIYVIIDVQTNNIVGIKQYFVRPSNPQQGREHQNALHSSSASSASQNNISSSQTSLDQSLSSSIGTSTCSSTQSNHSASGASATSSAATAAGTVPECAISQEIPAIESLIQSNGRPLEEVLEQFDSYTRSLQIDPCGGNFRLVVDGQLPLRQCLHPEAGAKDIQLPAYYWRFSDLRKEYVRFKAGDLSRALVPVSDVTKLHTMPRLPTVPASVAEVMQDLDLPTYQDNEFYVKEARDMVTIIQHMISLGHKFEANEVVNLSLEPGICSIDDEIDGTCIVRARGLPWQSSDQDIARFFRGLNVAKGGVALCLSPQGRRNGEALVRFVSQEHRDMALKRHKHHIGNRYIEVYRASGEDFLAVAGGASNEAQAFLSKGAQVIIRMRGLPYDCTAKQVLEFFANGDSSCTVLDGADGILFVKKPDGRATGDAFVLFSQETDAPKALSKHRESIGQRYIELFRSTTAEVQQVLNRSMDPKTYEPPQPPLIASLPPVQMPLLPQHVITSGTEKNCIRLRGLPYEAKVEHILHFLEDFAKHIVYQGVHLVYNAQGQFNGEAFIQMDSETAAYQSAQQKHHKNMMFGKKQRYIEVFQCSGDDMNMVLNGGFQQPTNISKPPLLSPGMLPTAQQPPTQSPQALALSQLPLSVPPPLTLSIPPPTPQMIAQQQAHFIAQHSLMARQAAAAAAAAQQQEQYLYQHLAMHPAHSTGANSAVVSQAPPTYVTSTTVPPPTGSYPMSHTHGPPPSISSMNQAAAAAGIQSHLAAGGVQGAQYPQFVFMPRHMIGPGGFPVGFMPPGMSPMHFPGAATAAGATGGLAQTPIATPTGIAHPGTLSHSAAAASAQQQHAAALTANAANAMLPASIKRSYDNAFRNDQSQLTATTGSKRAFHGGQQAAAAAAATAALYTPYYHPHI</sequence>
<evidence type="ECO:0000256" key="5">
    <source>
        <dbReference type="ARBA" id="ARBA00023187"/>
    </source>
</evidence>
<keyword evidence="10" id="KW-1185">Reference proteome</keyword>
<dbReference type="EnsemblMetazoa" id="AALFPA23_006292.R8160">
    <property type="protein sequence ID" value="AALFPA23_006292.P8160"/>
    <property type="gene ID" value="AALFPA23_006292"/>
</dbReference>
<name>A0ABM1Y6S8_AEDAL</name>
<dbReference type="SMART" id="SM00360">
    <property type="entry name" value="RRM"/>
    <property type="match status" value="3"/>
</dbReference>
<reference evidence="9" key="2">
    <citation type="submission" date="2025-05" db="UniProtKB">
        <authorList>
            <consortium name="EnsemblMetazoa"/>
        </authorList>
    </citation>
    <scope>IDENTIFICATION</scope>
    <source>
        <strain evidence="9">Foshan</strain>
    </source>
</reference>
<protein>
    <recommendedName>
        <fullName evidence="8">RRM domain-containing protein</fullName>
    </recommendedName>
</protein>
<dbReference type="RefSeq" id="XP_062711413.1">
    <property type="nucleotide sequence ID" value="XM_062855429.1"/>
</dbReference>
<dbReference type="EnsemblMetazoa" id="AALFPA23_006292.R8161">
    <property type="protein sequence ID" value="AALFPA23_006292.P8161"/>
    <property type="gene ID" value="AALFPA23_006292"/>
</dbReference>
<dbReference type="InterPro" id="IPR012677">
    <property type="entry name" value="Nucleotide-bd_a/b_plait_sf"/>
</dbReference>
<organism evidence="9 10">
    <name type="scientific">Aedes albopictus</name>
    <name type="common">Asian tiger mosquito</name>
    <name type="synonym">Stegomyia albopicta</name>
    <dbReference type="NCBI Taxonomy" id="7160"/>
    <lineage>
        <taxon>Eukaryota</taxon>
        <taxon>Metazoa</taxon>
        <taxon>Ecdysozoa</taxon>
        <taxon>Arthropoda</taxon>
        <taxon>Hexapoda</taxon>
        <taxon>Insecta</taxon>
        <taxon>Pterygota</taxon>
        <taxon>Neoptera</taxon>
        <taxon>Endopterygota</taxon>
        <taxon>Diptera</taxon>
        <taxon>Nematocera</taxon>
        <taxon>Culicoidea</taxon>
        <taxon>Culicidae</taxon>
        <taxon>Culicinae</taxon>
        <taxon>Aedini</taxon>
        <taxon>Aedes</taxon>
        <taxon>Stegomyia</taxon>
    </lineage>
</organism>
<proteinExistence type="inferred from homology"/>
<dbReference type="RefSeq" id="XP_062711410.1">
    <property type="nucleotide sequence ID" value="XM_062855426.1"/>
</dbReference>
<dbReference type="CDD" id="cd12741">
    <property type="entry name" value="RRM2_Fusilli"/>
    <property type="match status" value="1"/>
</dbReference>
<dbReference type="Gene3D" id="3.30.420.10">
    <property type="entry name" value="Ribonuclease H-like superfamily/Ribonuclease H"/>
    <property type="match status" value="1"/>
</dbReference>
<dbReference type="InterPro" id="IPR000504">
    <property type="entry name" value="RRM_dom"/>
</dbReference>
<evidence type="ECO:0000313" key="10">
    <source>
        <dbReference type="Proteomes" id="UP000069940"/>
    </source>
</evidence>
<reference evidence="10" key="1">
    <citation type="journal article" date="2015" name="Proc. Natl. Acad. Sci. U.S.A.">
        <title>Genome sequence of the Asian Tiger mosquito, Aedes albopictus, reveals insights into its biology, genetics, and evolution.</title>
        <authorList>
            <person name="Chen X.G."/>
            <person name="Jiang X."/>
            <person name="Gu J."/>
            <person name="Xu M."/>
            <person name="Wu Y."/>
            <person name="Deng Y."/>
            <person name="Zhang C."/>
            <person name="Bonizzoni M."/>
            <person name="Dermauw W."/>
            <person name="Vontas J."/>
            <person name="Armbruster P."/>
            <person name="Huang X."/>
            <person name="Yang Y."/>
            <person name="Zhang H."/>
            <person name="He W."/>
            <person name="Peng H."/>
            <person name="Liu Y."/>
            <person name="Wu K."/>
            <person name="Chen J."/>
            <person name="Lirakis M."/>
            <person name="Topalis P."/>
            <person name="Van Leeuwen T."/>
            <person name="Hall A.B."/>
            <person name="Jiang X."/>
            <person name="Thorpe C."/>
            <person name="Mueller R.L."/>
            <person name="Sun C."/>
            <person name="Waterhouse R.M."/>
            <person name="Yan G."/>
            <person name="Tu Z.J."/>
            <person name="Fang X."/>
            <person name="James A.A."/>
        </authorList>
    </citation>
    <scope>NUCLEOTIDE SEQUENCE [LARGE SCALE GENOMIC DNA]</scope>
    <source>
        <strain evidence="10">Foshan</strain>
    </source>
</reference>
<feature type="region of interest" description="Disordered" evidence="7">
    <location>
        <begin position="55"/>
        <end position="90"/>
    </location>
</feature>
<accession>A0ABM1Y6S8</accession>
<keyword evidence="3" id="KW-0677">Repeat</keyword>
<dbReference type="CDD" id="cd12738">
    <property type="entry name" value="RRM1_Fusilli"/>
    <property type="match status" value="1"/>
</dbReference>
<dbReference type="EnsemblMetazoa" id="AALFPA23_006292.R8162">
    <property type="protein sequence ID" value="AALFPA23_006292.P8162"/>
    <property type="gene ID" value="AALFPA23_006292"/>
</dbReference>
<dbReference type="RefSeq" id="XP_062711414.1">
    <property type="nucleotide sequence ID" value="XM_062855430.1"/>
</dbReference>
<evidence type="ECO:0000256" key="4">
    <source>
        <dbReference type="ARBA" id="ARBA00022884"/>
    </source>
</evidence>
<dbReference type="EnsemblMetazoa" id="AALFPA23_006292.R8159">
    <property type="protein sequence ID" value="AALFPA23_006292.P8159"/>
    <property type="gene ID" value="AALFPA23_006292"/>
</dbReference>
<evidence type="ECO:0000256" key="1">
    <source>
        <dbReference type="ARBA" id="ARBA00008866"/>
    </source>
</evidence>
<dbReference type="EnsemblMetazoa" id="AALFPA23_006292.R8158">
    <property type="protein sequence ID" value="AALFPA23_006292.P8158"/>
    <property type="gene ID" value="AALFPA23_006292"/>
</dbReference>
<evidence type="ECO:0000259" key="8">
    <source>
        <dbReference type="PROSITE" id="PS50102"/>
    </source>
</evidence>
<dbReference type="InterPro" id="IPR034980">
    <property type="entry name" value="Fusilli_RRM2"/>
</dbReference>
<feature type="compositionally biased region" description="Low complexity" evidence="7">
    <location>
        <begin position="66"/>
        <end position="90"/>
    </location>
</feature>
<evidence type="ECO:0000256" key="3">
    <source>
        <dbReference type="ARBA" id="ARBA00022737"/>
    </source>
</evidence>
<keyword evidence="5" id="KW-0508">mRNA splicing</keyword>
<comment type="similarity">
    <text evidence="1">Belongs to the ESRP family.</text>
</comment>
<dbReference type="PROSITE" id="PS50102">
    <property type="entry name" value="RRM"/>
    <property type="match status" value="1"/>
</dbReference>
<dbReference type="RefSeq" id="XP_062711412.1">
    <property type="nucleotide sequence ID" value="XM_062855428.1"/>
</dbReference>
<feature type="domain" description="RRM" evidence="8">
    <location>
        <begin position="409"/>
        <end position="492"/>
    </location>
</feature>
<dbReference type="InterPro" id="IPR036397">
    <property type="entry name" value="RNaseH_sf"/>
</dbReference>
<evidence type="ECO:0000313" key="9">
    <source>
        <dbReference type="EnsemblMetazoa" id="AALFPA23_006292.P8160"/>
    </source>
</evidence>